<sequence>MVDFEWYRSFISIYKHNSVSEAAKERMMTQPAMSQHLSALEAEVGQPLFNRISRKMIPTERGKEFYSEIVPLIEALENKTLELKLNTSPTCPVIRFGSAIEFFQERIQPILNNENFRFIAHFGLASELIEALKEDKVDLIVTSKKYQQLGIEYTSLFEEEFVLVAPNELLIPDFQNKVEMENWLNKQNWLSYGLDLPIIRRFWREFFNKRPQIRPVHIIPNLHALLNSVEMGLGITLIPTYLIECAMNDQKAKMILTNYKIPNELFLAYQVKHKSSPEIIEMMNTIKEACESR</sequence>
<comment type="caution">
    <text evidence="6">The sequence shown here is derived from an EMBL/GenBank/DDBJ whole genome shotgun (WGS) entry which is preliminary data.</text>
</comment>
<dbReference type="EMBL" id="BMHB01000001">
    <property type="protein sequence ID" value="GGI15660.1"/>
    <property type="molecule type" value="Genomic_DNA"/>
</dbReference>
<comment type="similarity">
    <text evidence="1">Belongs to the LysR transcriptional regulatory family.</text>
</comment>
<protein>
    <submittedName>
        <fullName evidence="6">LysR family transcriptional regulator</fullName>
    </submittedName>
</protein>
<dbReference type="Proteomes" id="UP000626244">
    <property type="component" value="Unassembled WGS sequence"/>
</dbReference>
<accession>A0A8J3AMU1</accession>
<dbReference type="RefSeq" id="WP_087999660.1">
    <property type="nucleotide sequence ID" value="NZ_BMHB01000001.1"/>
</dbReference>
<evidence type="ECO:0000259" key="5">
    <source>
        <dbReference type="PROSITE" id="PS50931"/>
    </source>
</evidence>
<dbReference type="GO" id="GO:0000976">
    <property type="term" value="F:transcription cis-regulatory region binding"/>
    <property type="evidence" value="ECO:0007669"/>
    <property type="project" value="TreeGrafter"/>
</dbReference>
<gene>
    <name evidence="6" type="ORF">GCM10007380_29130</name>
</gene>
<dbReference type="CDD" id="cd05466">
    <property type="entry name" value="PBP2_LTTR_substrate"/>
    <property type="match status" value="1"/>
</dbReference>
<dbReference type="InterPro" id="IPR005119">
    <property type="entry name" value="LysR_subst-bd"/>
</dbReference>
<feature type="domain" description="HTH lysR-type" evidence="5">
    <location>
        <begin position="2"/>
        <end position="59"/>
    </location>
</feature>
<organism evidence="6 7">
    <name type="scientific">Gottfriedia solisilvae</name>
    <dbReference type="NCBI Taxonomy" id="1516104"/>
    <lineage>
        <taxon>Bacteria</taxon>
        <taxon>Bacillati</taxon>
        <taxon>Bacillota</taxon>
        <taxon>Bacilli</taxon>
        <taxon>Bacillales</taxon>
        <taxon>Bacillaceae</taxon>
        <taxon>Gottfriedia</taxon>
    </lineage>
</organism>
<dbReference type="PROSITE" id="PS50931">
    <property type="entry name" value="HTH_LYSR"/>
    <property type="match status" value="1"/>
</dbReference>
<dbReference type="PANTHER" id="PTHR30126">
    <property type="entry name" value="HTH-TYPE TRANSCRIPTIONAL REGULATOR"/>
    <property type="match status" value="1"/>
</dbReference>
<dbReference type="PANTHER" id="PTHR30126:SF40">
    <property type="entry name" value="HTH-TYPE TRANSCRIPTIONAL REGULATOR GLTR"/>
    <property type="match status" value="1"/>
</dbReference>
<dbReference type="InterPro" id="IPR000847">
    <property type="entry name" value="LysR_HTH_N"/>
</dbReference>
<dbReference type="Gene3D" id="1.10.10.10">
    <property type="entry name" value="Winged helix-like DNA-binding domain superfamily/Winged helix DNA-binding domain"/>
    <property type="match status" value="1"/>
</dbReference>
<name>A0A8J3AMU1_9BACI</name>
<dbReference type="SUPFAM" id="SSF46785">
    <property type="entry name" value="Winged helix' DNA-binding domain"/>
    <property type="match status" value="1"/>
</dbReference>
<evidence type="ECO:0000256" key="3">
    <source>
        <dbReference type="ARBA" id="ARBA00023125"/>
    </source>
</evidence>
<dbReference type="InterPro" id="IPR036388">
    <property type="entry name" value="WH-like_DNA-bd_sf"/>
</dbReference>
<dbReference type="InterPro" id="IPR036390">
    <property type="entry name" value="WH_DNA-bd_sf"/>
</dbReference>
<dbReference type="Gene3D" id="3.40.190.10">
    <property type="entry name" value="Periplasmic binding protein-like II"/>
    <property type="match status" value="2"/>
</dbReference>
<dbReference type="Pfam" id="PF00126">
    <property type="entry name" value="HTH_1"/>
    <property type="match status" value="1"/>
</dbReference>
<keyword evidence="7" id="KW-1185">Reference proteome</keyword>
<evidence type="ECO:0000313" key="7">
    <source>
        <dbReference type="Proteomes" id="UP000626244"/>
    </source>
</evidence>
<evidence type="ECO:0000256" key="4">
    <source>
        <dbReference type="ARBA" id="ARBA00023163"/>
    </source>
</evidence>
<dbReference type="GO" id="GO:0003700">
    <property type="term" value="F:DNA-binding transcription factor activity"/>
    <property type="evidence" value="ECO:0007669"/>
    <property type="project" value="InterPro"/>
</dbReference>
<keyword evidence="3" id="KW-0238">DNA-binding</keyword>
<keyword evidence="4" id="KW-0804">Transcription</keyword>
<evidence type="ECO:0000256" key="2">
    <source>
        <dbReference type="ARBA" id="ARBA00023015"/>
    </source>
</evidence>
<reference evidence="7" key="1">
    <citation type="journal article" date="2019" name="Int. J. Syst. Evol. Microbiol.">
        <title>The Global Catalogue of Microorganisms (GCM) 10K type strain sequencing project: providing services to taxonomists for standard genome sequencing and annotation.</title>
        <authorList>
            <consortium name="The Broad Institute Genomics Platform"/>
            <consortium name="The Broad Institute Genome Sequencing Center for Infectious Disease"/>
            <person name="Wu L."/>
            <person name="Ma J."/>
        </authorList>
    </citation>
    <scope>NUCLEOTIDE SEQUENCE [LARGE SCALE GENOMIC DNA]</scope>
    <source>
        <strain evidence="7">CGMCC 1.14993</strain>
    </source>
</reference>
<dbReference type="AlphaFoldDB" id="A0A8J3AMU1"/>
<proteinExistence type="inferred from homology"/>
<keyword evidence="2" id="KW-0805">Transcription regulation</keyword>
<evidence type="ECO:0000256" key="1">
    <source>
        <dbReference type="ARBA" id="ARBA00009437"/>
    </source>
</evidence>
<dbReference type="PRINTS" id="PR00039">
    <property type="entry name" value="HTHLYSR"/>
</dbReference>
<evidence type="ECO:0000313" key="6">
    <source>
        <dbReference type="EMBL" id="GGI15660.1"/>
    </source>
</evidence>
<dbReference type="OrthoDB" id="9778774at2"/>
<dbReference type="Pfam" id="PF03466">
    <property type="entry name" value="LysR_substrate"/>
    <property type="match status" value="1"/>
</dbReference>
<dbReference type="SUPFAM" id="SSF53850">
    <property type="entry name" value="Periplasmic binding protein-like II"/>
    <property type="match status" value="1"/>
</dbReference>